<comment type="caution">
    <text evidence="3">The sequence shown here is derived from an EMBL/GenBank/DDBJ whole genome shotgun (WGS) entry which is preliminary data.</text>
</comment>
<sequence>MTRAGVIWNQKSHRNQGGDVDPLPGVVVEVAPERPAELMSTLRRFAETGVDLVVIDGGDGTIREVLTRLPEAYGATLPRLAVVPNGKTNALALDIETPLGTSLDQLLDAAAAGRPTKRRQCLEVVRRGEAQPEHRGFLFGMGAFVRATELAQRHHGLGVFDNAAIVLTMAGAMGRTLVGGVTDPWRKGEPAKASFAGPDQRDWFLIMASTLKRFPLGLKPFGIPREGLKTLSVEAPPRRLMRAVPTILKGQDAAWLEACGYRRHDLEAFSIDFSGRYVLDGEIYPGGELTIRQGPELEFVVP</sequence>
<dbReference type="InterPro" id="IPR017438">
    <property type="entry name" value="ATP-NAD_kinase_N"/>
</dbReference>
<dbReference type="Proteomes" id="UP000249524">
    <property type="component" value="Unassembled WGS sequence"/>
</dbReference>
<dbReference type="SUPFAM" id="SSF111331">
    <property type="entry name" value="NAD kinase/diacylglycerol kinase-like"/>
    <property type="match status" value="1"/>
</dbReference>
<organism evidence="3 4">
    <name type="scientific">Phenylobacterium kunshanense</name>
    <dbReference type="NCBI Taxonomy" id="1445034"/>
    <lineage>
        <taxon>Bacteria</taxon>
        <taxon>Pseudomonadati</taxon>
        <taxon>Pseudomonadota</taxon>
        <taxon>Alphaproteobacteria</taxon>
        <taxon>Caulobacterales</taxon>
        <taxon>Caulobacteraceae</taxon>
        <taxon>Phenylobacterium</taxon>
    </lineage>
</organism>
<evidence type="ECO:0000256" key="1">
    <source>
        <dbReference type="SAM" id="MobiDB-lite"/>
    </source>
</evidence>
<proteinExistence type="predicted"/>
<dbReference type="Pfam" id="PF00781">
    <property type="entry name" value="DAGK_cat"/>
    <property type="match status" value="1"/>
</dbReference>
<dbReference type="EMBL" id="QFYS01000009">
    <property type="protein sequence ID" value="RAK63066.1"/>
    <property type="molecule type" value="Genomic_DNA"/>
</dbReference>
<keyword evidence="3" id="KW-0808">Transferase</keyword>
<protein>
    <submittedName>
        <fullName evidence="3">Diacylglycerol kinase</fullName>
    </submittedName>
</protein>
<name>A0A328BB66_9CAUL</name>
<evidence type="ECO:0000313" key="4">
    <source>
        <dbReference type="Proteomes" id="UP000249524"/>
    </source>
</evidence>
<dbReference type="SMART" id="SM00046">
    <property type="entry name" value="DAGKc"/>
    <property type="match status" value="1"/>
</dbReference>
<dbReference type="InterPro" id="IPR016064">
    <property type="entry name" value="NAD/diacylglycerol_kinase_sf"/>
</dbReference>
<dbReference type="OrthoDB" id="7209949at2"/>
<dbReference type="PROSITE" id="PS50146">
    <property type="entry name" value="DAGK"/>
    <property type="match status" value="1"/>
</dbReference>
<dbReference type="InterPro" id="IPR001206">
    <property type="entry name" value="Diacylglycerol_kinase_cat_dom"/>
</dbReference>
<keyword evidence="3" id="KW-0418">Kinase</keyword>
<gene>
    <name evidence="3" type="ORF">DJ019_17500</name>
</gene>
<dbReference type="AlphaFoldDB" id="A0A328BB66"/>
<feature type="region of interest" description="Disordered" evidence="1">
    <location>
        <begin position="1"/>
        <end position="20"/>
    </location>
</feature>
<evidence type="ECO:0000259" key="2">
    <source>
        <dbReference type="PROSITE" id="PS50146"/>
    </source>
</evidence>
<dbReference type="RefSeq" id="WP_111277436.1">
    <property type="nucleotide sequence ID" value="NZ_QFYS01000009.1"/>
</dbReference>
<dbReference type="Gene3D" id="3.40.50.10330">
    <property type="entry name" value="Probable inorganic polyphosphate/atp-NAD kinase, domain 1"/>
    <property type="match status" value="1"/>
</dbReference>
<reference evidence="3 4" key="1">
    <citation type="submission" date="2018-05" db="EMBL/GenBank/DDBJ databases">
        <authorList>
            <person name="Lanie J.A."/>
            <person name="Ng W.-L."/>
            <person name="Kazmierczak K.M."/>
            <person name="Andrzejewski T.M."/>
            <person name="Davidsen T.M."/>
            <person name="Wayne K.J."/>
            <person name="Tettelin H."/>
            <person name="Glass J.I."/>
            <person name="Rusch D."/>
            <person name="Podicherti R."/>
            <person name="Tsui H.-C.T."/>
            <person name="Winkler M.E."/>
        </authorList>
    </citation>
    <scope>NUCLEOTIDE SEQUENCE [LARGE SCALE GENOMIC DNA]</scope>
    <source>
        <strain evidence="3 4">BUT-10</strain>
    </source>
</reference>
<accession>A0A328BB66</accession>
<dbReference type="GO" id="GO:0016301">
    <property type="term" value="F:kinase activity"/>
    <property type="evidence" value="ECO:0007669"/>
    <property type="project" value="UniProtKB-KW"/>
</dbReference>
<evidence type="ECO:0000313" key="3">
    <source>
        <dbReference type="EMBL" id="RAK63066.1"/>
    </source>
</evidence>
<keyword evidence="4" id="KW-1185">Reference proteome</keyword>
<feature type="domain" description="DAGKc" evidence="2">
    <location>
        <begin position="1"/>
        <end position="128"/>
    </location>
</feature>